<feature type="region of interest" description="Disordered" evidence="2">
    <location>
        <begin position="125"/>
        <end position="152"/>
    </location>
</feature>
<keyword evidence="1" id="KW-0812">Transmembrane</keyword>
<feature type="region of interest" description="Disordered" evidence="2">
    <location>
        <begin position="379"/>
        <end position="398"/>
    </location>
</feature>
<dbReference type="InterPro" id="IPR039797">
    <property type="entry name" value="Pecanex"/>
</dbReference>
<evidence type="ECO:0000313" key="3">
    <source>
        <dbReference type="EMBL" id="GIZ00408.1"/>
    </source>
</evidence>
<dbReference type="Proteomes" id="UP001054945">
    <property type="component" value="Unassembled WGS sequence"/>
</dbReference>
<sequence>MSPFGLYMCCGPNLIIWTIYCIIVGIVFTALKFVNVQMHKMFDIGDYCEESSDESGKSDDIEGDVVILPDKVQKNSRNSYAEGPNKRDISSSHVDSMELLNRLVMSQFETKPCGSTIDLEVDVHHRESSGSSGAASVKQAIAETSQQDKENSDGLASSLVAAFLQQVAASEGRSWNSDAAKNNIQDLSDMTSLMSALSSSNTCQDQIGHSQDTAQSASSVYILGDSHHHNNHLPSALSLSSSSSSEALLKGTGSVELGFMSQDPSIRAAEIARSRNRNQARAERDKRVVRRAHSELETCPEKPSPSVPPEAIKPIVELSDEVCCNESIRGGSLTSPGFEQSSSQEEEDKSSSNCSLGKFLSVIKEKTAVNFLIQPVHEDKQNSKADNSTVKCGSGASSVSGETLSISLPDSNDSHYTLVYKPSYQRENCYDRTQLPFLPWGDTKNCPSPSPSDGSSISARSSFCSKDDDEGAITLSSDSQLCTRNNFDGHSDSTVCLPQMRLLL</sequence>
<feature type="region of interest" description="Disordered" evidence="2">
    <location>
        <begin position="333"/>
        <end position="352"/>
    </location>
</feature>
<dbReference type="AlphaFoldDB" id="A0AAV4XZR8"/>
<keyword evidence="1" id="KW-0472">Membrane</keyword>
<comment type="similarity">
    <text evidence="1">Belongs to the pecanex family.</text>
</comment>
<feature type="region of interest" description="Disordered" evidence="2">
    <location>
        <begin position="273"/>
        <end position="310"/>
    </location>
</feature>
<organism evidence="3 4">
    <name type="scientific">Caerostris extrusa</name>
    <name type="common">Bark spider</name>
    <name type="synonym">Caerostris bankana</name>
    <dbReference type="NCBI Taxonomy" id="172846"/>
    <lineage>
        <taxon>Eukaryota</taxon>
        <taxon>Metazoa</taxon>
        <taxon>Ecdysozoa</taxon>
        <taxon>Arthropoda</taxon>
        <taxon>Chelicerata</taxon>
        <taxon>Arachnida</taxon>
        <taxon>Araneae</taxon>
        <taxon>Araneomorphae</taxon>
        <taxon>Entelegynae</taxon>
        <taxon>Araneoidea</taxon>
        <taxon>Araneidae</taxon>
        <taxon>Caerostris</taxon>
    </lineage>
</organism>
<comment type="caution">
    <text evidence="3">The sequence shown here is derived from an EMBL/GenBank/DDBJ whole genome shotgun (WGS) entry which is preliminary data.</text>
</comment>
<name>A0AAV4XZR8_CAEEX</name>
<evidence type="ECO:0000313" key="4">
    <source>
        <dbReference type="Proteomes" id="UP001054945"/>
    </source>
</evidence>
<keyword evidence="1" id="KW-1133">Transmembrane helix</keyword>
<dbReference type="GO" id="GO:0016020">
    <property type="term" value="C:membrane"/>
    <property type="evidence" value="ECO:0007669"/>
    <property type="project" value="UniProtKB-SubCell"/>
</dbReference>
<dbReference type="PANTHER" id="PTHR12372">
    <property type="entry name" value="PECANEX"/>
    <property type="match status" value="1"/>
</dbReference>
<protein>
    <recommendedName>
        <fullName evidence="1">Pecanex-like protein</fullName>
    </recommendedName>
</protein>
<evidence type="ECO:0000256" key="2">
    <source>
        <dbReference type="SAM" id="MobiDB-lite"/>
    </source>
</evidence>
<gene>
    <name evidence="3" type="primary">PCNX1_2</name>
    <name evidence="3" type="ORF">CEXT_606771</name>
</gene>
<evidence type="ECO:0000256" key="1">
    <source>
        <dbReference type="RuleBase" id="RU367089"/>
    </source>
</evidence>
<dbReference type="EMBL" id="BPLR01001151">
    <property type="protein sequence ID" value="GIZ00408.1"/>
    <property type="molecule type" value="Genomic_DNA"/>
</dbReference>
<feature type="compositionally biased region" description="Basic and acidic residues" evidence="2">
    <location>
        <begin position="280"/>
        <end position="300"/>
    </location>
</feature>
<dbReference type="PANTHER" id="PTHR12372:SF7">
    <property type="entry name" value="PROTEIN PECANEX"/>
    <property type="match status" value="1"/>
</dbReference>
<feature type="compositionally biased region" description="Polar residues" evidence="2">
    <location>
        <begin position="384"/>
        <end position="398"/>
    </location>
</feature>
<keyword evidence="4" id="KW-1185">Reference proteome</keyword>
<comment type="caution">
    <text evidence="1">Lacks conserved residue(s) required for the propagation of feature annotation.</text>
</comment>
<proteinExistence type="inferred from homology"/>
<feature type="transmembrane region" description="Helical" evidence="1">
    <location>
        <begin position="14"/>
        <end position="34"/>
    </location>
</feature>
<reference evidence="3 4" key="1">
    <citation type="submission" date="2021-06" db="EMBL/GenBank/DDBJ databases">
        <title>Caerostris extrusa draft genome.</title>
        <authorList>
            <person name="Kono N."/>
            <person name="Arakawa K."/>
        </authorList>
    </citation>
    <scope>NUCLEOTIDE SEQUENCE [LARGE SCALE GENOMIC DNA]</scope>
</reference>
<comment type="subcellular location">
    <subcellularLocation>
        <location evidence="1">Membrane</location>
        <topology evidence="1">Multi-pass membrane protein</topology>
    </subcellularLocation>
</comment>
<accession>A0AAV4XZR8</accession>